<dbReference type="PANTHER" id="PTHR11439:SF495">
    <property type="entry name" value="REVERSE TRANSCRIPTASE, RNA-DEPENDENT DNA POLYMERASE-RELATED"/>
    <property type="match status" value="1"/>
</dbReference>
<dbReference type="PANTHER" id="PTHR11439">
    <property type="entry name" value="GAG-POL-RELATED RETROTRANSPOSON"/>
    <property type="match status" value="1"/>
</dbReference>
<dbReference type="AlphaFoldDB" id="A0A699GT53"/>
<comment type="caution">
    <text evidence="2">The sequence shown here is derived from an EMBL/GenBank/DDBJ whole genome shotgun (WGS) entry which is preliminary data.</text>
</comment>
<name>A0A699GT53_TANCI</name>
<organism evidence="2">
    <name type="scientific">Tanacetum cinerariifolium</name>
    <name type="common">Dalmatian daisy</name>
    <name type="synonym">Chrysanthemum cinerariifolium</name>
    <dbReference type="NCBI Taxonomy" id="118510"/>
    <lineage>
        <taxon>Eukaryota</taxon>
        <taxon>Viridiplantae</taxon>
        <taxon>Streptophyta</taxon>
        <taxon>Embryophyta</taxon>
        <taxon>Tracheophyta</taxon>
        <taxon>Spermatophyta</taxon>
        <taxon>Magnoliopsida</taxon>
        <taxon>eudicotyledons</taxon>
        <taxon>Gunneridae</taxon>
        <taxon>Pentapetalae</taxon>
        <taxon>asterids</taxon>
        <taxon>campanulids</taxon>
        <taxon>Asterales</taxon>
        <taxon>Asteraceae</taxon>
        <taxon>Asteroideae</taxon>
        <taxon>Anthemideae</taxon>
        <taxon>Anthemidinae</taxon>
        <taxon>Tanacetum</taxon>
    </lineage>
</organism>
<gene>
    <name evidence="2" type="ORF">Tci_171571</name>
</gene>
<protein>
    <recommendedName>
        <fullName evidence="1">Reverse transcriptase Ty1/copia-type domain-containing protein</fullName>
    </recommendedName>
</protein>
<dbReference type="EMBL" id="BKCJ010041389">
    <property type="protein sequence ID" value="GEV99594.1"/>
    <property type="molecule type" value="Genomic_DNA"/>
</dbReference>
<sequence>MQKVWILVDLPYGKRAIGTKWVYKNKKDERGIVIRNKSRLVAQGHTHEEGIDYEEVFAPVARIEAIKLFLAYASFMSFMVYQMDIKSAFLYGTIKEEVYVCQPPGFEDPDHPDKVYKVVKEIYGLHQGPRAWYETLATYLLKNSFHRGTIDQTLFIKKQKGDILLVQIYVDDIIFGLQVKQKKDGIFISQDKYVAEILRKFGLTKGKLASTPIDIEKPLLKDPDGEDVDIHTYRSMIGSLMYLTSSRPDIMFAVCACAHFQVTSKASYLHAVKRIFRYLKGKPYLGLWYQKDSPFDLVAYSDSNYAVVATASTEAEYVTAASCCAQVLDYGHKFLLFNLTNWCCSLSAVRSSRVDCLPNEEIFAELARMGYEKPSTKLTFYKAFFSSQWKFLIHIILQSMSAKRTSWNEFSSVMASAVICLSTGKGFSRVETPLFEGMLVAGVLEEEGDAEEQVPDVAVDDAAAHGADTTVQGNDKLEKGNRVKVLKLRRLKKVGTSQKIDTLEDTVMEDSSNQGRMIDDLDKDDVVALMVDKEEEKKEEEVKDDQEDDPAEVQEVVDVVTTAKLITEVVTAASETVTAASTTIFASEPQVPATAITTAAPVRVAVASTRRRKGVVIRDLKEELTTIIPADTKSKDKGKGIMVEKSKPMKKKQQVEMDEELDYFKGMSYDDIRPIFDAKFNSNITFLLKTKEKLEEEENRAIQSISETPAQKAAKRRKMNEEVEDLKRHLEIVPDEDDDVYTEATPLARKVPVVDYEIIHLNNKPHYKIIRADGIHQLYTRWTSSSLEESKDCPWSSKVERRYPLSRFTLDQMLNAVRLRVEEQSEMSLEMLRFTRQQHQEGQLE</sequence>
<dbReference type="SUPFAM" id="SSF56672">
    <property type="entry name" value="DNA/RNA polymerases"/>
    <property type="match status" value="1"/>
</dbReference>
<accession>A0A699GT53</accession>
<reference evidence="2" key="1">
    <citation type="journal article" date="2019" name="Sci. Rep.">
        <title>Draft genome of Tanacetum cinerariifolium, the natural source of mosquito coil.</title>
        <authorList>
            <person name="Yamashiro T."/>
            <person name="Shiraishi A."/>
            <person name="Satake H."/>
            <person name="Nakayama K."/>
        </authorList>
    </citation>
    <scope>NUCLEOTIDE SEQUENCE</scope>
</reference>
<dbReference type="Pfam" id="PF07727">
    <property type="entry name" value="RVT_2"/>
    <property type="match status" value="1"/>
</dbReference>
<feature type="domain" description="Reverse transcriptase Ty1/copia-type" evidence="1">
    <location>
        <begin position="3"/>
        <end position="174"/>
    </location>
</feature>
<proteinExistence type="predicted"/>
<dbReference type="InterPro" id="IPR043502">
    <property type="entry name" value="DNA/RNA_pol_sf"/>
</dbReference>
<evidence type="ECO:0000313" key="2">
    <source>
        <dbReference type="EMBL" id="GEV99594.1"/>
    </source>
</evidence>
<dbReference type="InterPro" id="IPR013103">
    <property type="entry name" value="RVT_2"/>
</dbReference>
<evidence type="ECO:0000259" key="1">
    <source>
        <dbReference type="Pfam" id="PF07727"/>
    </source>
</evidence>